<comment type="caution">
    <text evidence="1">The sequence shown here is derived from an EMBL/GenBank/DDBJ whole genome shotgun (WGS) entry which is preliminary data.</text>
</comment>
<organism evidence="1 2">
    <name type="scientific">Prunus dulcis</name>
    <name type="common">Almond</name>
    <name type="synonym">Amygdalus dulcis</name>
    <dbReference type="NCBI Taxonomy" id="3755"/>
    <lineage>
        <taxon>Eukaryota</taxon>
        <taxon>Viridiplantae</taxon>
        <taxon>Streptophyta</taxon>
        <taxon>Embryophyta</taxon>
        <taxon>Tracheophyta</taxon>
        <taxon>Spermatophyta</taxon>
        <taxon>Magnoliopsida</taxon>
        <taxon>eudicotyledons</taxon>
        <taxon>Gunneridae</taxon>
        <taxon>Pentapetalae</taxon>
        <taxon>rosids</taxon>
        <taxon>fabids</taxon>
        <taxon>Rosales</taxon>
        <taxon>Rosaceae</taxon>
        <taxon>Amygdaloideae</taxon>
        <taxon>Amygdaleae</taxon>
        <taxon>Prunus</taxon>
    </lineage>
</organism>
<protein>
    <submittedName>
        <fullName evidence="1">Uncharacterized protein</fullName>
    </submittedName>
</protein>
<evidence type="ECO:0000313" key="2">
    <source>
        <dbReference type="Proteomes" id="UP001054821"/>
    </source>
</evidence>
<sequence length="134" mass="14716">MSDNDLGDTGSDPYEFANVIGDGDQPLFPCCTAEFCNEHLFDVSTIGVPSSQKIGFSKPLSGCSNTEEVLPYIENIWSTSRPLIQILKSEQCSLKISTTTLSFNGYALRYMLGLFTVVPPETTIKSHIASRKLK</sequence>
<reference evidence="1 2" key="1">
    <citation type="journal article" date="2022" name="G3 (Bethesda)">
        <title>Whole-genome sequence and methylome profiling of the almond [Prunus dulcis (Mill.) D.A. Webb] cultivar 'Nonpareil'.</title>
        <authorList>
            <person name="D'Amico-Willman K.M."/>
            <person name="Ouma W.Z."/>
            <person name="Meulia T."/>
            <person name="Sideli G.M."/>
            <person name="Gradziel T.M."/>
            <person name="Fresnedo-Ramirez J."/>
        </authorList>
    </citation>
    <scope>NUCLEOTIDE SEQUENCE [LARGE SCALE GENOMIC DNA]</scope>
    <source>
        <strain evidence="1">Clone GOH B32 T37-40</strain>
    </source>
</reference>
<gene>
    <name evidence="1" type="ORF">L3X38_002305</name>
</gene>
<name>A0AAD4ZL25_PRUDU</name>
<evidence type="ECO:0000313" key="1">
    <source>
        <dbReference type="EMBL" id="KAI5349418.1"/>
    </source>
</evidence>
<dbReference type="EMBL" id="JAJFAZ020000001">
    <property type="protein sequence ID" value="KAI5349418.1"/>
    <property type="molecule type" value="Genomic_DNA"/>
</dbReference>
<keyword evidence="2" id="KW-1185">Reference proteome</keyword>
<dbReference type="Proteomes" id="UP001054821">
    <property type="component" value="Chromosome 1"/>
</dbReference>
<accession>A0AAD4ZL25</accession>
<proteinExistence type="predicted"/>
<dbReference type="AlphaFoldDB" id="A0AAD4ZL25"/>